<evidence type="ECO:0000313" key="3">
    <source>
        <dbReference type="EMBL" id="RNI34846.1"/>
    </source>
</evidence>
<protein>
    <submittedName>
        <fullName evidence="3">Extracellular solute-binding protein</fullName>
    </submittedName>
</protein>
<dbReference type="Proteomes" id="UP000267223">
    <property type="component" value="Unassembled WGS sequence"/>
</dbReference>
<dbReference type="SUPFAM" id="SSF53850">
    <property type="entry name" value="Periplasmic binding protein-like II"/>
    <property type="match status" value="1"/>
</dbReference>
<proteinExistence type="inferred from homology"/>
<reference evidence="3 4" key="1">
    <citation type="submission" date="2018-11" db="EMBL/GenBank/DDBJ databases">
        <title>Draft genome sequence of Ferruginibacter sp. BO-59.</title>
        <authorList>
            <person name="Im W.T."/>
        </authorList>
    </citation>
    <scope>NUCLEOTIDE SEQUENCE [LARGE SCALE GENOMIC DNA]</scope>
    <source>
        <strain evidence="3 4">BO-59</strain>
    </source>
</reference>
<comment type="caution">
    <text evidence="3">The sequence shown here is derived from an EMBL/GenBank/DDBJ whole genome shotgun (WGS) entry which is preliminary data.</text>
</comment>
<dbReference type="RefSeq" id="WP_123121401.1">
    <property type="nucleotide sequence ID" value="NZ_RJJR01000012.1"/>
</dbReference>
<keyword evidence="4" id="KW-1185">Reference proteome</keyword>
<dbReference type="GO" id="GO:0042597">
    <property type="term" value="C:periplasmic space"/>
    <property type="evidence" value="ECO:0007669"/>
    <property type="project" value="UniProtKB-SubCell"/>
</dbReference>
<evidence type="ECO:0000313" key="4">
    <source>
        <dbReference type="Proteomes" id="UP000267223"/>
    </source>
</evidence>
<dbReference type="PANTHER" id="PTHR43649">
    <property type="entry name" value="ARABINOSE-BINDING PROTEIN-RELATED"/>
    <property type="match status" value="1"/>
</dbReference>
<evidence type="ECO:0000256" key="1">
    <source>
        <dbReference type="ARBA" id="ARBA00004418"/>
    </source>
</evidence>
<evidence type="ECO:0000256" key="2">
    <source>
        <dbReference type="ARBA" id="ARBA00008520"/>
    </source>
</evidence>
<dbReference type="OrthoDB" id="9811622at2"/>
<name>A0A3M9NAS0_9BACT</name>
<dbReference type="Gene3D" id="3.40.190.10">
    <property type="entry name" value="Periplasmic binding protein-like II"/>
    <property type="match status" value="2"/>
</dbReference>
<dbReference type="InterPro" id="IPR050490">
    <property type="entry name" value="Bact_solute-bd_prot1"/>
</dbReference>
<accession>A0A3M9NAS0</accession>
<gene>
    <name evidence="3" type="ORF">EFY79_14290</name>
</gene>
<comment type="subcellular location">
    <subcellularLocation>
        <location evidence="1">Periplasm</location>
    </subcellularLocation>
</comment>
<dbReference type="Pfam" id="PF01547">
    <property type="entry name" value="SBP_bac_1"/>
    <property type="match status" value="1"/>
</dbReference>
<sequence>MSKIILKGITWAHSRGFTPLMAYAQRSGELYPDIEMKWEKRTLQQFADFPVEKLAEKYDLLIIDHPWVGCAAATECVLPLEQYLAKEYLDDQLQNTVGGSHLSYNYNGHQWALAIDAAVPAASYRADLFEKNGREIPTTWKDVITLAREGKVAVPAIPIDLLMIFFTFCIANGNPPFLTREEVIDDATGLSALETMKELYAIVDKKMFDYNPIAVAEVMTKTDDYWYCPFAYCYSNYSRQGFAQNMLTYTNLVTYENSGKLRGTIGGTGLAVSAFSQYQEYALQFAKEITSAKCQATFYVEHGGQPGHKAAWISEKANCLCNNFFKNVLPVMENGYVRPRYNGYLFFQDHAGKPLQEYLAGNLNASEVLQKMNELYKKSISII</sequence>
<dbReference type="InterPro" id="IPR006059">
    <property type="entry name" value="SBP"/>
</dbReference>
<comment type="similarity">
    <text evidence="2">Belongs to the bacterial solute-binding protein 1 family.</text>
</comment>
<dbReference type="PANTHER" id="PTHR43649:SF12">
    <property type="entry name" value="DIACETYLCHITOBIOSE BINDING PROTEIN DASA"/>
    <property type="match status" value="1"/>
</dbReference>
<organism evidence="3 4">
    <name type="scientific">Hanamia caeni</name>
    <dbReference type="NCBI Taxonomy" id="2294116"/>
    <lineage>
        <taxon>Bacteria</taxon>
        <taxon>Pseudomonadati</taxon>
        <taxon>Bacteroidota</taxon>
        <taxon>Chitinophagia</taxon>
        <taxon>Chitinophagales</taxon>
        <taxon>Chitinophagaceae</taxon>
        <taxon>Hanamia</taxon>
    </lineage>
</organism>
<dbReference type="EMBL" id="RJJR01000012">
    <property type="protein sequence ID" value="RNI34846.1"/>
    <property type="molecule type" value="Genomic_DNA"/>
</dbReference>
<dbReference type="AlphaFoldDB" id="A0A3M9NAS0"/>